<proteinExistence type="predicted"/>
<name>A0A166M6J2_9AGAM</name>
<reference evidence="2 3" key="1">
    <citation type="journal article" date="2016" name="Mol. Biol. Evol.">
        <title>Comparative Genomics of Early-Diverging Mushroom-Forming Fungi Provides Insights into the Origins of Lignocellulose Decay Capabilities.</title>
        <authorList>
            <person name="Nagy L.G."/>
            <person name="Riley R."/>
            <person name="Tritt A."/>
            <person name="Adam C."/>
            <person name="Daum C."/>
            <person name="Floudas D."/>
            <person name="Sun H."/>
            <person name="Yadav J.S."/>
            <person name="Pangilinan J."/>
            <person name="Larsson K.H."/>
            <person name="Matsuura K."/>
            <person name="Barry K."/>
            <person name="Labutti K."/>
            <person name="Kuo R."/>
            <person name="Ohm R.A."/>
            <person name="Bhattacharya S.S."/>
            <person name="Shirouzu T."/>
            <person name="Yoshinaga Y."/>
            <person name="Martin F.M."/>
            <person name="Grigoriev I.V."/>
            <person name="Hibbett D.S."/>
        </authorList>
    </citation>
    <scope>NUCLEOTIDE SEQUENCE [LARGE SCALE GENOMIC DNA]</scope>
    <source>
        <strain evidence="2 3">CBS 109695</strain>
    </source>
</reference>
<evidence type="ECO:0000313" key="2">
    <source>
        <dbReference type="EMBL" id="KZP23688.1"/>
    </source>
</evidence>
<gene>
    <name evidence="2" type="ORF">FIBSPDRAFT_1042837</name>
</gene>
<feature type="compositionally biased region" description="Low complexity" evidence="1">
    <location>
        <begin position="49"/>
        <end position="59"/>
    </location>
</feature>
<organism evidence="2 3">
    <name type="scientific">Athelia psychrophila</name>
    <dbReference type="NCBI Taxonomy" id="1759441"/>
    <lineage>
        <taxon>Eukaryota</taxon>
        <taxon>Fungi</taxon>
        <taxon>Dikarya</taxon>
        <taxon>Basidiomycota</taxon>
        <taxon>Agaricomycotina</taxon>
        <taxon>Agaricomycetes</taxon>
        <taxon>Agaricomycetidae</taxon>
        <taxon>Atheliales</taxon>
        <taxon>Atheliaceae</taxon>
        <taxon>Athelia</taxon>
    </lineage>
</organism>
<protein>
    <submittedName>
        <fullName evidence="2">Uncharacterized protein</fullName>
    </submittedName>
</protein>
<feature type="region of interest" description="Disordered" evidence="1">
    <location>
        <begin position="36"/>
        <end position="66"/>
    </location>
</feature>
<dbReference type="EMBL" id="KV417531">
    <property type="protein sequence ID" value="KZP23688.1"/>
    <property type="molecule type" value="Genomic_DNA"/>
</dbReference>
<keyword evidence="3" id="KW-1185">Reference proteome</keyword>
<evidence type="ECO:0000256" key="1">
    <source>
        <dbReference type="SAM" id="MobiDB-lite"/>
    </source>
</evidence>
<sequence>MSSFNTYPADQSNATNIGGDYLIILHGNIIIHVHPPAAVTSPDRDHATDAAGTSAGDASPQAAQHPDVVRVPGSVWGLFLSLLGFR</sequence>
<accession>A0A166M6J2</accession>
<dbReference type="Proteomes" id="UP000076532">
    <property type="component" value="Unassembled WGS sequence"/>
</dbReference>
<evidence type="ECO:0000313" key="3">
    <source>
        <dbReference type="Proteomes" id="UP000076532"/>
    </source>
</evidence>
<dbReference type="AlphaFoldDB" id="A0A166M6J2"/>